<gene>
    <name evidence="2" type="ORF">SODALDRAFT_272836</name>
</gene>
<accession>A0A3N2Q0Z7</accession>
<feature type="compositionally biased region" description="Polar residues" evidence="1">
    <location>
        <begin position="319"/>
        <end position="332"/>
    </location>
</feature>
<feature type="compositionally biased region" description="Acidic residues" evidence="1">
    <location>
        <begin position="106"/>
        <end position="118"/>
    </location>
</feature>
<dbReference type="RefSeq" id="XP_028468237.1">
    <property type="nucleotide sequence ID" value="XM_028607860.1"/>
</dbReference>
<protein>
    <recommendedName>
        <fullName evidence="4">Only prolin and serin are matching in the corresponding protein</fullName>
    </recommendedName>
</protein>
<keyword evidence="3" id="KW-1185">Reference proteome</keyword>
<dbReference type="OrthoDB" id="3882058at2759"/>
<feature type="region of interest" description="Disordered" evidence="1">
    <location>
        <begin position="269"/>
        <end position="391"/>
    </location>
</feature>
<feature type="compositionally biased region" description="Polar residues" evidence="1">
    <location>
        <begin position="345"/>
        <end position="364"/>
    </location>
</feature>
<sequence length="599" mass="65540">MSPKLKPLLLPQLVEERKRMEVYQQFDMDDDRQYVYYTHNSSSSDITSPVTPTFSAKGHLRCSSSTSSLDVPIMLDTPASPCTPSAPVPSLTPAPALVSSKRQLPDVEEEPAERDDQDTVVSDQFDLYDCLCDDPCVHPDGGDMILTGYGGDDDGIDYDYGFTSDFTNASQMMAAKRKGELYGLATRVSTRLSNLSRWKSSKRSVSQIRSPTTDVSFERTLYLTSPTASSRSSSLSLHSRRRPADRSSEPPLPTGAARAFWASDEDIAAPPCLTVDPDGEDDESGRLKGTSLERERALAATPLLPPLLTGVAKEGPQESPLQSPSVAPSTSGLPEVPSFPAASREPSQAPTPGLSTVPSYSSLRPFQDEQQQAQPEAVVQQQQQQQSAATAPVFMQEMDEWSDRLGHANFTIQPQPYLPEEAAPDSLQQLVADWEAARINYTKHIVRTGENYGQTSKIYALTEAKWAEIDGAWREAHETTLRRVPSLAQAASKTEEPVPSFVPVRSTSAHHRASRSRSRGRARGRSRAGSASVVAMPPSMTPAAAMLPQLVDAQGKFPERGDEDIVGPMVREACMAADMGDDRRNRFWKQLADKVGLRR</sequence>
<feature type="region of interest" description="Disordered" evidence="1">
    <location>
        <begin position="487"/>
        <end position="532"/>
    </location>
</feature>
<evidence type="ECO:0000313" key="2">
    <source>
        <dbReference type="EMBL" id="ROT40431.1"/>
    </source>
</evidence>
<organism evidence="2 3">
    <name type="scientific">Sodiomyces alkalinus (strain CBS 110278 / VKM F-3762 / F11)</name>
    <name type="common">Alkaliphilic filamentous fungus</name>
    <dbReference type="NCBI Taxonomy" id="1314773"/>
    <lineage>
        <taxon>Eukaryota</taxon>
        <taxon>Fungi</taxon>
        <taxon>Dikarya</taxon>
        <taxon>Ascomycota</taxon>
        <taxon>Pezizomycotina</taxon>
        <taxon>Sordariomycetes</taxon>
        <taxon>Hypocreomycetidae</taxon>
        <taxon>Glomerellales</taxon>
        <taxon>Plectosphaerellaceae</taxon>
        <taxon>Sodiomyces</taxon>
    </lineage>
</organism>
<dbReference type="GeneID" id="39576338"/>
<feature type="region of interest" description="Disordered" evidence="1">
    <location>
        <begin position="228"/>
        <end position="256"/>
    </location>
</feature>
<dbReference type="Proteomes" id="UP000272025">
    <property type="component" value="Unassembled WGS sequence"/>
</dbReference>
<feature type="compositionally biased region" description="Low complexity" evidence="1">
    <location>
        <begin position="298"/>
        <end position="309"/>
    </location>
</feature>
<proteinExistence type="predicted"/>
<feature type="compositionally biased region" description="Low complexity" evidence="1">
    <location>
        <begin position="368"/>
        <end position="386"/>
    </location>
</feature>
<evidence type="ECO:0008006" key="4">
    <source>
        <dbReference type="Google" id="ProtNLM"/>
    </source>
</evidence>
<evidence type="ECO:0000313" key="3">
    <source>
        <dbReference type="Proteomes" id="UP000272025"/>
    </source>
</evidence>
<feature type="compositionally biased region" description="Basic residues" evidence="1">
    <location>
        <begin position="508"/>
        <end position="526"/>
    </location>
</feature>
<dbReference type="AlphaFoldDB" id="A0A3N2Q0Z7"/>
<evidence type="ECO:0000256" key="1">
    <source>
        <dbReference type="SAM" id="MobiDB-lite"/>
    </source>
</evidence>
<feature type="region of interest" description="Disordered" evidence="1">
    <location>
        <begin position="82"/>
        <end position="118"/>
    </location>
</feature>
<name>A0A3N2Q0Z7_SODAK</name>
<dbReference type="EMBL" id="ML119052">
    <property type="protein sequence ID" value="ROT40431.1"/>
    <property type="molecule type" value="Genomic_DNA"/>
</dbReference>
<reference evidence="2 3" key="1">
    <citation type="journal article" date="2018" name="Mol. Ecol.">
        <title>The obligate alkalophilic soda-lake fungus Sodiomyces alkalinus has shifted to a protein diet.</title>
        <authorList>
            <person name="Grum-Grzhimaylo A.A."/>
            <person name="Falkoski D.L."/>
            <person name="van den Heuvel J."/>
            <person name="Valero-Jimenez C.A."/>
            <person name="Min B."/>
            <person name="Choi I.G."/>
            <person name="Lipzen A."/>
            <person name="Daum C.G."/>
            <person name="Aanen D.K."/>
            <person name="Tsang A."/>
            <person name="Henrissat B."/>
            <person name="Bilanenko E.N."/>
            <person name="de Vries R.P."/>
            <person name="van Kan J.A.L."/>
            <person name="Grigoriev I.V."/>
            <person name="Debets A.J.M."/>
        </authorList>
    </citation>
    <scope>NUCLEOTIDE SEQUENCE [LARGE SCALE GENOMIC DNA]</scope>
    <source>
        <strain evidence="2 3">F11</strain>
    </source>
</reference>